<dbReference type="InterPro" id="IPR000209">
    <property type="entry name" value="Peptidase_S8/S53_dom"/>
</dbReference>
<dbReference type="InterPro" id="IPR034204">
    <property type="entry name" value="PfSUB1-like_cat_dom"/>
</dbReference>
<keyword evidence="4 6" id="KW-0378">Hydrolase</keyword>
<dbReference type="SUPFAM" id="SSF52743">
    <property type="entry name" value="Subtilisin-like"/>
    <property type="match status" value="1"/>
</dbReference>
<dbReference type="InterPro" id="IPR036852">
    <property type="entry name" value="Peptidase_S8/S53_dom_sf"/>
</dbReference>
<organism evidence="9 10">
    <name type="scientific">Tautonia sociabilis</name>
    <dbReference type="NCBI Taxonomy" id="2080755"/>
    <lineage>
        <taxon>Bacteria</taxon>
        <taxon>Pseudomonadati</taxon>
        <taxon>Planctomycetota</taxon>
        <taxon>Planctomycetia</taxon>
        <taxon>Isosphaerales</taxon>
        <taxon>Isosphaeraceae</taxon>
        <taxon>Tautonia</taxon>
    </lineage>
</organism>
<feature type="active site" description="Charge relay system" evidence="6">
    <location>
        <position position="360"/>
    </location>
</feature>
<keyword evidence="3" id="KW-0732">Signal</keyword>
<dbReference type="PROSITE" id="PS00136">
    <property type="entry name" value="SUBTILASE_ASP"/>
    <property type="match status" value="1"/>
</dbReference>
<keyword evidence="2 6" id="KW-0645">Protease</keyword>
<keyword evidence="5 6" id="KW-0720">Serine protease</keyword>
<sequence length="838" mass="86535">MRVRRPGSRPFRLERLEERTLLSGGLGEGRGPTISPGSYAPGRILVGWQDPQASGRPAGVEVITLPEGVGVDEAVASFRTAPGVRFAEPDSTSYRTASLPNDPYFSLEYFLRNTGQSGGSIGADIGIETAWNVTTGSSDVTVAIIDTGVDTSHVELAGNIWTNIGEIPNNSIDDDNNGYVDDVNGWDFVDGDNIPQDDDSHGTHMAGIIGALSNNAIGVAGINWSVSIMPLRVIGPSGTSSSDIVSAIEYAVANGADIINMSFESPNFSQAVSDAIDAAVSAGVLIVASAGNDAQDNDTTPRYPASYASNGIISVAATDRNDNLSSTSNSGATSVDVVAPGVSILSLTPGNTYSFLSGTSQAAAQVSGAAALLKAEFPSWTGAQIKAQLLATVDPIEGFEEYVATGGRIDVGRALTELGPRVSGLLPGVAVSGPIRVIRTSFTFPIDPTSFDASDVAVTDPSSNSVSVQQVRAVPDSNDQLFDIVLASAQSAVGSYGVTIGPDILNPLTSQTMTSAYVGSVTIRDSSPPTFVSATPSGATTGPVSVLQLSFSEPMDITSMSAQDFQILGPNGAVNVSSIDPAGGGTLFDLAIDEQSADGDYLVRIGRQITDLAGNALASAASFHFTLGAVSAPSVSSVSPGSTVSGPVRVLRVTFSEAIDASSFTVDDVSLSGPGGSITPSRIHQAGPSEFSIIIPSQSQEGTYTLQIGPNIADLAGAMMEAPHEASFTILDTSAAPQLASALPGGTINGPVRIVRVTFDRPMAPYWFLPQFITATGPSGLITVERVRPVDGTNDTQFDIRLPSQSASGDYSVSIGTAIRSRYGIHLTEPVAVNFTIR</sequence>
<dbReference type="PRINTS" id="PR00723">
    <property type="entry name" value="SUBTILISIN"/>
</dbReference>
<dbReference type="InterPro" id="IPR032812">
    <property type="entry name" value="SbsA_Ig"/>
</dbReference>
<evidence type="ECO:0000313" key="10">
    <source>
        <dbReference type="Proteomes" id="UP000280296"/>
    </source>
</evidence>
<evidence type="ECO:0000259" key="8">
    <source>
        <dbReference type="Pfam" id="PF13205"/>
    </source>
</evidence>
<dbReference type="PANTHER" id="PTHR43399:SF4">
    <property type="entry name" value="CELL WALL-ASSOCIATED PROTEASE"/>
    <property type="match status" value="1"/>
</dbReference>
<dbReference type="Pfam" id="PF13205">
    <property type="entry name" value="Big_5"/>
    <property type="match status" value="2"/>
</dbReference>
<accession>A0A432MN88</accession>
<evidence type="ECO:0000256" key="2">
    <source>
        <dbReference type="ARBA" id="ARBA00022670"/>
    </source>
</evidence>
<dbReference type="CDD" id="cd07473">
    <property type="entry name" value="Peptidases_S8_Subtilisin_like"/>
    <property type="match status" value="1"/>
</dbReference>
<reference evidence="9 10" key="2">
    <citation type="submission" date="2019-01" db="EMBL/GenBank/DDBJ databases">
        <title>Tautonia sociabilis, a novel thermotolerant planctomycete of Isosphaeraceae family, isolated from a 4000 m deep subterranean habitat.</title>
        <authorList>
            <person name="Kovaleva O.L."/>
            <person name="Elcheninov A.G."/>
            <person name="Van Heerden E."/>
            <person name="Toshchakov S.V."/>
            <person name="Novikov A."/>
            <person name="Bonch-Osmolovskaya E.A."/>
            <person name="Kublanov I.V."/>
        </authorList>
    </citation>
    <scope>NUCLEOTIDE SEQUENCE [LARGE SCALE GENOMIC DNA]</scope>
    <source>
        <strain evidence="9 10">GM2012</strain>
    </source>
</reference>
<keyword evidence="10" id="KW-1185">Reference proteome</keyword>
<gene>
    <name evidence="9" type="ORF">TsocGM_06120</name>
</gene>
<evidence type="ECO:0000256" key="4">
    <source>
        <dbReference type="ARBA" id="ARBA00022801"/>
    </source>
</evidence>
<name>A0A432MN88_9BACT</name>
<dbReference type="Gene3D" id="2.60.40.1220">
    <property type="match status" value="2"/>
</dbReference>
<dbReference type="GO" id="GO:0006508">
    <property type="term" value="P:proteolysis"/>
    <property type="evidence" value="ECO:0007669"/>
    <property type="project" value="UniProtKB-KW"/>
</dbReference>
<feature type="active site" description="Charge relay system" evidence="6">
    <location>
        <position position="201"/>
    </location>
</feature>
<dbReference type="InterPro" id="IPR023827">
    <property type="entry name" value="Peptidase_S8_Asp-AS"/>
</dbReference>
<evidence type="ECO:0000256" key="6">
    <source>
        <dbReference type="PROSITE-ProRule" id="PRU01240"/>
    </source>
</evidence>
<evidence type="ECO:0000256" key="3">
    <source>
        <dbReference type="ARBA" id="ARBA00022729"/>
    </source>
</evidence>
<feature type="domain" description="Peptidase S8/S53" evidence="7">
    <location>
        <begin position="138"/>
        <end position="393"/>
    </location>
</feature>
<reference evidence="9 10" key="1">
    <citation type="submission" date="2018-12" db="EMBL/GenBank/DDBJ databases">
        <authorList>
            <person name="Toschakov S.V."/>
        </authorList>
    </citation>
    <scope>NUCLEOTIDE SEQUENCE [LARGE SCALE GENOMIC DNA]</scope>
    <source>
        <strain evidence="9 10">GM2012</strain>
    </source>
</reference>
<evidence type="ECO:0000313" key="9">
    <source>
        <dbReference type="EMBL" id="RUL88709.1"/>
    </source>
</evidence>
<dbReference type="OrthoDB" id="232855at2"/>
<dbReference type="Proteomes" id="UP000280296">
    <property type="component" value="Unassembled WGS sequence"/>
</dbReference>
<dbReference type="InterPro" id="IPR014755">
    <property type="entry name" value="Cu-Rt/internalin_Ig-like"/>
</dbReference>
<dbReference type="RefSeq" id="WP_126724416.1">
    <property type="nucleotide sequence ID" value="NZ_RYZH01000008.1"/>
</dbReference>
<evidence type="ECO:0000256" key="5">
    <source>
        <dbReference type="ARBA" id="ARBA00022825"/>
    </source>
</evidence>
<comment type="similarity">
    <text evidence="1 6">Belongs to the peptidase S8 family.</text>
</comment>
<dbReference type="Pfam" id="PF00082">
    <property type="entry name" value="Peptidase_S8"/>
    <property type="match status" value="1"/>
</dbReference>
<dbReference type="Gene3D" id="3.40.50.200">
    <property type="entry name" value="Peptidase S8/S53 domain"/>
    <property type="match status" value="1"/>
</dbReference>
<evidence type="ECO:0000256" key="1">
    <source>
        <dbReference type="ARBA" id="ARBA00011073"/>
    </source>
</evidence>
<dbReference type="PANTHER" id="PTHR43399">
    <property type="entry name" value="SUBTILISIN-RELATED"/>
    <property type="match status" value="1"/>
</dbReference>
<dbReference type="PROSITE" id="PS51892">
    <property type="entry name" value="SUBTILASE"/>
    <property type="match status" value="1"/>
</dbReference>
<feature type="active site" description="Charge relay system" evidence="6">
    <location>
        <position position="146"/>
    </location>
</feature>
<dbReference type="GO" id="GO:0004252">
    <property type="term" value="F:serine-type endopeptidase activity"/>
    <property type="evidence" value="ECO:0007669"/>
    <property type="project" value="UniProtKB-UniRule"/>
</dbReference>
<dbReference type="AlphaFoldDB" id="A0A432MN88"/>
<evidence type="ECO:0008006" key="11">
    <source>
        <dbReference type="Google" id="ProtNLM"/>
    </source>
</evidence>
<evidence type="ECO:0000259" key="7">
    <source>
        <dbReference type="Pfam" id="PF00082"/>
    </source>
</evidence>
<protein>
    <recommendedName>
        <fullName evidence="11">Peptidase S8/S53 domain-containing protein</fullName>
    </recommendedName>
</protein>
<feature type="domain" description="SbsA Ig-like" evidence="8">
    <location>
        <begin position="525"/>
        <end position="626"/>
    </location>
</feature>
<dbReference type="InterPro" id="IPR051048">
    <property type="entry name" value="Peptidase_S8/S53_subtilisin"/>
</dbReference>
<comment type="caution">
    <text evidence="9">The sequence shown here is derived from an EMBL/GenBank/DDBJ whole genome shotgun (WGS) entry which is preliminary data.</text>
</comment>
<dbReference type="EMBL" id="RYZH01000008">
    <property type="protein sequence ID" value="RUL88709.1"/>
    <property type="molecule type" value="Genomic_DNA"/>
</dbReference>
<dbReference type="InterPro" id="IPR015500">
    <property type="entry name" value="Peptidase_S8_subtilisin-rel"/>
</dbReference>
<feature type="domain" description="SbsA Ig-like" evidence="8">
    <location>
        <begin position="631"/>
        <end position="729"/>
    </location>
</feature>
<proteinExistence type="inferred from homology"/>